<keyword evidence="1" id="KW-0472">Membrane</keyword>
<organism evidence="2 3">
    <name type="scientific">Exidia glandulosa HHB12029</name>
    <dbReference type="NCBI Taxonomy" id="1314781"/>
    <lineage>
        <taxon>Eukaryota</taxon>
        <taxon>Fungi</taxon>
        <taxon>Dikarya</taxon>
        <taxon>Basidiomycota</taxon>
        <taxon>Agaricomycotina</taxon>
        <taxon>Agaricomycetes</taxon>
        <taxon>Auriculariales</taxon>
        <taxon>Exidiaceae</taxon>
        <taxon>Exidia</taxon>
    </lineage>
</organism>
<keyword evidence="3" id="KW-1185">Reference proteome</keyword>
<dbReference type="OrthoDB" id="194358at2759"/>
<proteinExistence type="predicted"/>
<name>A0A165JU86_EXIGL</name>
<reference evidence="2 3" key="1">
    <citation type="journal article" date="2016" name="Mol. Biol. Evol.">
        <title>Comparative Genomics of Early-Diverging Mushroom-Forming Fungi Provides Insights into the Origins of Lignocellulose Decay Capabilities.</title>
        <authorList>
            <person name="Nagy L.G."/>
            <person name="Riley R."/>
            <person name="Tritt A."/>
            <person name="Adam C."/>
            <person name="Daum C."/>
            <person name="Floudas D."/>
            <person name="Sun H."/>
            <person name="Yadav J.S."/>
            <person name="Pangilinan J."/>
            <person name="Larsson K.H."/>
            <person name="Matsuura K."/>
            <person name="Barry K."/>
            <person name="Labutti K."/>
            <person name="Kuo R."/>
            <person name="Ohm R.A."/>
            <person name="Bhattacharya S.S."/>
            <person name="Shirouzu T."/>
            <person name="Yoshinaga Y."/>
            <person name="Martin F.M."/>
            <person name="Grigoriev I.V."/>
            <person name="Hibbett D.S."/>
        </authorList>
    </citation>
    <scope>NUCLEOTIDE SEQUENCE [LARGE SCALE GENOMIC DNA]</scope>
    <source>
        <strain evidence="2 3">HHB12029</strain>
    </source>
</reference>
<dbReference type="Proteomes" id="UP000077266">
    <property type="component" value="Unassembled WGS sequence"/>
</dbReference>
<evidence type="ECO:0000313" key="2">
    <source>
        <dbReference type="EMBL" id="KZV95342.1"/>
    </source>
</evidence>
<sequence length="209" mass="23358">MLWTRFKGQNTPKSPIRRFFSASTPFRLLGQYLLVVAPGVELIAYVIGLAKRALSHLPSPSGNEQDVILLVEYGADFNAPRYSVTVCSLSGTLSSADRTDEHVVMPLQLAYNISTEAPTQLAFRCAEYAFYASGTAQRDTWGRRTLCIHRYHERAPTVAARHNHSRRLTRRLVHLHRRALDCPGADSDVAGTGEVYVRVERGLRGFKVS</sequence>
<dbReference type="InParanoid" id="A0A165JU86"/>
<evidence type="ECO:0000313" key="3">
    <source>
        <dbReference type="Proteomes" id="UP000077266"/>
    </source>
</evidence>
<evidence type="ECO:0000256" key="1">
    <source>
        <dbReference type="SAM" id="Phobius"/>
    </source>
</evidence>
<keyword evidence="1" id="KW-0812">Transmembrane</keyword>
<protein>
    <submittedName>
        <fullName evidence="2">Uncharacterized protein</fullName>
    </submittedName>
</protein>
<feature type="transmembrane region" description="Helical" evidence="1">
    <location>
        <begin position="29"/>
        <end position="50"/>
    </location>
</feature>
<dbReference type="AlphaFoldDB" id="A0A165JU86"/>
<accession>A0A165JU86</accession>
<dbReference type="EMBL" id="KV425959">
    <property type="protein sequence ID" value="KZV95342.1"/>
    <property type="molecule type" value="Genomic_DNA"/>
</dbReference>
<gene>
    <name evidence="2" type="ORF">EXIGLDRAFT_707476</name>
</gene>
<keyword evidence="1" id="KW-1133">Transmembrane helix</keyword>